<feature type="transmembrane region" description="Helical" evidence="1">
    <location>
        <begin position="27"/>
        <end position="48"/>
    </location>
</feature>
<organism evidence="2 3">
    <name type="scientific">Athelia psychrophila</name>
    <dbReference type="NCBI Taxonomy" id="1759441"/>
    <lineage>
        <taxon>Eukaryota</taxon>
        <taxon>Fungi</taxon>
        <taxon>Dikarya</taxon>
        <taxon>Basidiomycota</taxon>
        <taxon>Agaricomycotina</taxon>
        <taxon>Agaricomycetes</taxon>
        <taxon>Agaricomycetidae</taxon>
        <taxon>Atheliales</taxon>
        <taxon>Atheliaceae</taxon>
        <taxon>Athelia</taxon>
    </lineage>
</organism>
<evidence type="ECO:0000256" key="1">
    <source>
        <dbReference type="SAM" id="Phobius"/>
    </source>
</evidence>
<keyword evidence="1" id="KW-0812">Transmembrane</keyword>
<keyword evidence="1" id="KW-0472">Membrane</keyword>
<keyword evidence="1" id="KW-1133">Transmembrane helix</keyword>
<dbReference type="STRING" id="436010.A0A167WLR0"/>
<dbReference type="AlphaFoldDB" id="A0A167WLR0"/>
<protein>
    <submittedName>
        <fullName evidence="2">Uncharacterized protein</fullName>
    </submittedName>
</protein>
<dbReference type="Proteomes" id="UP000076532">
    <property type="component" value="Unassembled WGS sequence"/>
</dbReference>
<sequence length="127" mass="13769">MSSPTRAARDGSRDEIQRYIGCQDRKVWQQTLFLVLSGVGPLIVAWPVEYRVSWVGPDVVSLSQSLSTITQSIQAYVIDVFTLHAASALAAVSALRSFARFDFPLFAPAIYASLGSGRVDTVLTGGF</sequence>
<name>A0A167WLR0_9AGAM</name>
<accession>A0A167WLR0</accession>
<evidence type="ECO:0000313" key="3">
    <source>
        <dbReference type="Proteomes" id="UP000076532"/>
    </source>
</evidence>
<keyword evidence="3" id="KW-1185">Reference proteome</keyword>
<gene>
    <name evidence="2" type="ORF">FIBSPDRAFT_966615</name>
</gene>
<evidence type="ECO:0000313" key="2">
    <source>
        <dbReference type="EMBL" id="KZP06245.1"/>
    </source>
</evidence>
<proteinExistence type="predicted"/>
<reference evidence="2 3" key="1">
    <citation type="journal article" date="2016" name="Mol. Biol. Evol.">
        <title>Comparative Genomics of Early-Diverging Mushroom-Forming Fungi Provides Insights into the Origins of Lignocellulose Decay Capabilities.</title>
        <authorList>
            <person name="Nagy L.G."/>
            <person name="Riley R."/>
            <person name="Tritt A."/>
            <person name="Adam C."/>
            <person name="Daum C."/>
            <person name="Floudas D."/>
            <person name="Sun H."/>
            <person name="Yadav J.S."/>
            <person name="Pangilinan J."/>
            <person name="Larsson K.H."/>
            <person name="Matsuura K."/>
            <person name="Barry K."/>
            <person name="Labutti K."/>
            <person name="Kuo R."/>
            <person name="Ohm R.A."/>
            <person name="Bhattacharya S.S."/>
            <person name="Shirouzu T."/>
            <person name="Yoshinaga Y."/>
            <person name="Martin F.M."/>
            <person name="Grigoriev I.V."/>
            <person name="Hibbett D.S."/>
        </authorList>
    </citation>
    <scope>NUCLEOTIDE SEQUENCE [LARGE SCALE GENOMIC DNA]</scope>
    <source>
        <strain evidence="2 3">CBS 109695</strain>
    </source>
</reference>
<dbReference type="EMBL" id="KV417797">
    <property type="protein sequence ID" value="KZP06245.1"/>
    <property type="molecule type" value="Genomic_DNA"/>
</dbReference>
<feature type="transmembrane region" description="Helical" evidence="1">
    <location>
        <begin position="73"/>
        <end position="95"/>
    </location>
</feature>